<evidence type="ECO:0000313" key="2">
    <source>
        <dbReference type="EMBL" id="BDC00157.1"/>
    </source>
</evidence>
<dbReference type="PANTHER" id="PTHR22798">
    <property type="entry name" value="MCT-1 PROTEIN"/>
    <property type="match status" value="1"/>
</dbReference>
<evidence type="ECO:0000313" key="3">
    <source>
        <dbReference type="Proteomes" id="UP001319921"/>
    </source>
</evidence>
<dbReference type="SUPFAM" id="SSF88802">
    <property type="entry name" value="Pre-PUA domain"/>
    <property type="match status" value="1"/>
</dbReference>
<dbReference type="CDD" id="cd21154">
    <property type="entry name" value="PUA_MJ1432-like"/>
    <property type="match status" value="1"/>
</dbReference>
<dbReference type="Pfam" id="PF01472">
    <property type="entry name" value="PUA"/>
    <property type="match status" value="1"/>
</dbReference>
<keyword evidence="3" id="KW-1185">Reference proteome</keyword>
<accession>A0AAQ4CWH5</accession>
<evidence type="ECO:0000259" key="1">
    <source>
        <dbReference type="SMART" id="SM00359"/>
    </source>
</evidence>
<reference evidence="2 3" key="1">
    <citation type="journal article" date="2022" name="Microbiol. Resour. Announc.">
        <title>Complete Genome Sequence of the Hyperthermophilic and Acidophilic Archaeon Saccharolobus caldissimus Strain HS-3T.</title>
        <authorList>
            <person name="Sakai H.D."/>
            <person name="Kurosawa N."/>
        </authorList>
    </citation>
    <scope>NUCLEOTIDE SEQUENCE [LARGE SCALE GENOMIC DNA]</scope>
    <source>
        <strain evidence="2 3">JCM32116</strain>
    </source>
</reference>
<dbReference type="NCBIfam" id="TIGR03684">
    <property type="entry name" value="arCOG00985"/>
    <property type="match status" value="1"/>
</dbReference>
<dbReference type="GO" id="GO:0003723">
    <property type="term" value="F:RNA binding"/>
    <property type="evidence" value="ECO:0007669"/>
    <property type="project" value="InterPro"/>
</dbReference>
<sequence>MQRHVMSSKDAKIFVKKIKEKYGIDLSNSKLEIGKEKKEIWYYIDGILAFFNEDPIPTLCGILKLKINLPYVIVDEGAVRALSNGADLFVPGIVEYNCSCKENDLILAKTKTNLPVAVLKVLMSKEKAISEKRGKFAENLHHVGDKLWEMCNG</sequence>
<dbReference type="EMBL" id="AP025226">
    <property type="protein sequence ID" value="BDC00157.1"/>
    <property type="molecule type" value="Genomic_DNA"/>
</dbReference>
<dbReference type="InterPro" id="IPR002478">
    <property type="entry name" value="PUA"/>
</dbReference>
<protein>
    <submittedName>
        <fullName evidence="2">RNA-binding protein</fullName>
    </submittedName>
</protein>
<name>A0AAQ4CWH5_9CREN</name>
<dbReference type="InterPro" id="IPR022430">
    <property type="entry name" value="CHP03684"/>
</dbReference>
<dbReference type="GO" id="GO:0001731">
    <property type="term" value="P:formation of translation preinitiation complex"/>
    <property type="evidence" value="ECO:0007669"/>
    <property type="project" value="TreeGrafter"/>
</dbReference>
<dbReference type="Gene3D" id="2.30.130.10">
    <property type="entry name" value="PUA domain"/>
    <property type="match status" value="1"/>
</dbReference>
<dbReference type="NCBIfam" id="NF011150">
    <property type="entry name" value="PRK14560.1-1"/>
    <property type="match status" value="1"/>
</dbReference>
<dbReference type="PANTHER" id="PTHR22798:SF0">
    <property type="entry name" value="MALIGNANT T-CELL-AMPLIFIED SEQUENCE 1"/>
    <property type="match status" value="1"/>
</dbReference>
<dbReference type="InterPro" id="IPR036974">
    <property type="entry name" value="PUA_sf"/>
</dbReference>
<dbReference type="PROSITE" id="PS50890">
    <property type="entry name" value="PUA"/>
    <property type="match status" value="1"/>
</dbReference>
<feature type="domain" description="PUA" evidence="1">
    <location>
        <begin position="70"/>
        <end position="144"/>
    </location>
</feature>
<dbReference type="SMART" id="SM00359">
    <property type="entry name" value="PUA"/>
    <property type="match status" value="1"/>
</dbReference>
<dbReference type="InterPro" id="IPR004521">
    <property type="entry name" value="Uncharacterised_CHP00451"/>
</dbReference>
<proteinExistence type="predicted"/>
<organism evidence="2 3">
    <name type="scientific">Saccharolobus caldissimus</name>
    <dbReference type="NCBI Taxonomy" id="1702097"/>
    <lineage>
        <taxon>Archaea</taxon>
        <taxon>Thermoproteota</taxon>
        <taxon>Thermoprotei</taxon>
        <taxon>Sulfolobales</taxon>
        <taxon>Sulfolobaceae</taxon>
        <taxon>Saccharolobus</taxon>
    </lineage>
</organism>
<dbReference type="GeneID" id="68867896"/>
<gene>
    <name evidence="2" type="ORF">SACC_31730</name>
</gene>
<dbReference type="InterPro" id="IPR015266">
    <property type="entry name" value="DUF1947"/>
</dbReference>
<dbReference type="PIRSF" id="PIRSF005067">
    <property type="entry name" value="Tma_RNA-bind_prd"/>
    <property type="match status" value="1"/>
</dbReference>
<dbReference type="InterPro" id="IPR016437">
    <property type="entry name" value="MCT-1/Tma20"/>
</dbReference>
<dbReference type="KEGG" id="scas:SACC_31730"/>
<dbReference type="Pfam" id="PF09183">
    <property type="entry name" value="DUF1947"/>
    <property type="match status" value="1"/>
</dbReference>
<dbReference type="Proteomes" id="UP001319921">
    <property type="component" value="Chromosome"/>
</dbReference>
<dbReference type="AlphaFoldDB" id="A0AAQ4CWH5"/>
<dbReference type="NCBIfam" id="TIGR00451">
    <property type="entry name" value="unchar_dom_2"/>
    <property type="match status" value="1"/>
</dbReference>
<dbReference type="RefSeq" id="WP_229570857.1">
    <property type="nucleotide sequence ID" value="NZ_AP025226.1"/>
</dbReference>
<dbReference type="InterPro" id="IPR015947">
    <property type="entry name" value="PUA-like_sf"/>
</dbReference>
<dbReference type="SUPFAM" id="SSF88697">
    <property type="entry name" value="PUA domain-like"/>
    <property type="match status" value="1"/>
</dbReference>
<dbReference type="Gene3D" id="3.10.450.120">
    <property type="entry name" value="Pre-PUA domain, domain 1"/>
    <property type="match status" value="1"/>
</dbReference>